<dbReference type="EMBL" id="JALJRB010000021">
    <property type="protein sequence ID" value="MCJ8502108.1"/>
    <property type="molecule type" value="Genomic_DNA"/>
</dbReference>
<protein>
    <submittedName>
        <fullName evidence="2">Acyl carrier protein</fullName>
    </submittedName>
</protein>
<reference evidence="2" key="1">
    <citation type="submission" date="2022-04" db="EMBL/GenBank/DDBJ databases">
        <title>Desulfatitalea alkaliphila sp. nov., a novel anaerobic sulfate-reducing bacterium isolated from terrestrial mud volcano, Taman Peninsula, Russia.</title>
        <authorList>
            <person name="Khomyakova M.A."/>
            <person name="Merkel A.Y."/>
            <person name="Slobodkin A.I."/>
        </authorList>
    </citation>
    <scope>NUCLEOTIDE SEQUENCE</scope>
    <source>
        <strain evidence="2">M08but</strain>
    </source>
</reference>
<dbReference type="InterPro" id="IPR036736">
    <property type="entry name" value="ACP-like_sf"/>
</dbReference>
<evidence type="ECO:0000313" key="2">
    <source>
        <dbReference type="EMBL" id="MCJ8502108.1"/>
    </source>
</evidence>
<keyword evidence="3" id="KW-1185">Reference proteome</keyword>
<dbReference type="SUPFAM" id="SSF47336">
    <property type="entry name" value="ACP-like"/>
    <property type="match status" value="1"/>
</dbReference>
<dbReference type="AlphaFoldDB" id="A0AA41UR85"/>
<name>A0AA41UR85_9BACT</name>
<sequence length="89" mass="10177">MSDLKQTIKTFIVNNFTFGDETMVTDTDSFLETGIIDSTGILELVEFIEKEFFITIEDDELIPENLESIDKIEQFLQRKRAAAPVSQVN</sequence>
<evidence type="ECO:0000313" key="3">
    <source>
        <dbReference type="Proteomes" id="UP001165427"/>
    </source>
</evidence>
<comment type="caution">
    <text evidence="2">The sequence shown here is derived from an EMBL/GenBank/DDBJ whole genome shotgun (WGS) entry which is preliminary data.</text>
</comment>
<evidence type="ECO:0000259" key="1">
    <source>
        <dbReference type="PROSITE" id="PS50075"/>
    </source>
</evidence>
<dbReference type="Proteomes" id="UP001165427">
    <property type="component" value="Unassembled WGS sequence"/>
</dbReference>
<proteinExistence type="predicted"/>
<dbReference type="InterPro" id="IPR009081">
    <property type="entry name" value="PP-bd_ACP"/>
</dbReference>
<dbReference type="RefSeq" id="WP_246912140.1">
    <property type="nucleotide sequence ID" value="NZ_JALJRB010000021.1"/>
</dbReference>
<gene>
    <name evidence="2" type="ORF">MRX98_16105</name>
</gene>
<accession>A0AA41UR85</accession>
<dbReference type="PROSITE" id="PS50075">
    <property type="entry name" value="CARRIER"/>
    <property type="match status" value="1"/>
</dbReference>
<organism evidence="2 3">
    <name type="scientific">Desulfatitalea alkaliphila</name>
    <dbReference type="NCBI Taxonomy" id="2929485"/>
    <lineage>
        <taxon>Bacteria</taxon>
        <taxon>Pseudomonadati</taxon>
        <taxon>Thermodesulfobacteriota</taxon>
        <taxon>Desulfobacteria</taxon>
        <taxon>Desulfobacterales</taxon>
        <taxon>Desulfosarcinaceae</taxon>
        <taxon>Desulfatitalea</taxon>
    </lineage>
</organism>
<dbReference type="Gene3D" id="1.10.1200.10">
    <property type="entry name" value="ACP-like"/>
    <property type="match status" value="1"/>
</dbReference>
<feature type="domain" description="Carrier" evidence="1">
    <location>
        <begin position="2"/>
        <end position="80"/>
    </location>
</feature>